<dbReference type="InterPro" id="IPR036388">
    <property type="entry name" value="WH-like_DNA-bd_sf"/>
</dbReference>
<dbReference type="PRINTS" id="PR00037">
    <property type="entry name" value="HTHLACR"/>
</dbReference>
<organism evidence="5 6">
    <name type="scientific">Alkalicoccobacillus plakortidis</name>
    <dbReference type="NCBI Taxonomy" id="444060"/>
    <lineage>
        <taxon>Bacteria</taxon>
        <taxon>Bacillati</taxon>
        <taxon>Bacillota</taxon>
        <taxon>Bacilli</taxon>
        <taxon>Bacillales</taxon>
        <taxon>Bacillaceae</taxon>
        <taxon>Alkalicoccobacillus</taxon>
    </lineage>
</organism>
<dbReference type="Gene3D" id="3.40.50.1360">
    <property type="match status" value="1"/>
</dbReference>
<dbReference type="SUPFAM" id="SSF46785">
    <property type="entry name" value="Winged helix' DNA-binding domain"/>
    <property type="match status" value="1"/>
</dbReference>
<dbReference type="SMART" id="SM01134">
    <property type="entry name" value="DeoRC"/>
    <property type="match status" value="1"/>
</dbReference>
<keyword evidence="1" id="KW-0805">Transcription regulation</keyword>
<dbReference type="PROSITE" id="PS00894">
    <property type="entry name" value="HTH_DEOR_1"/>
    <property type="match status" value="1"/>
</dbReference>
<dbReference type="InterPro" id="IPR050313">
    <property type="entry name" value="Carb_Metab_HTH_regulators"/>
</dbReference>
<dbReference type="InterPro" id="IPR014036">
    <property type="entry name" value="DeoR-like_C"/>
</dbReference>
<keyword evidence="3" id="KW-0804">Transcription</keyword>
<keyword evidence="6" id="KW-1185">Reference proteome</keyword>
<evidence type="ECO:0000313" key="6">
    <source>
        <dbReference type="Proteomes" id="UP001203665"/>
    </source>
</evidence>
<reference evidence="5" key="1">
    <citation type="submission" date="2022-06" db="EMBL/GenBank/DDBJ databases">
        <title>Alkalicoccobacillus porphyridii sp. nov., isolated from a marine red alga, Porphyridium purpureum and reclassification of Shouchella plakortidis and Shouchella gibsonii as Alkalicoccobacillus plakortidis comb. nov. and Alkalicoccobacillus gibsonii comb. nov.</title>
        <authorList>
            <person name="Kim K.H."/>
            <person name="Lee J.K."/>
            <person name="Han D.M."/>
            <person name="Baek J.H."/>
            <person name="Jeon C.O."/>
        </authorList>
    </citation>
    <scope>NUCLEOTIDE SEQUENCE</scope>
    <source>
        <strain evidence="5">DSM 19153</strain>
    </source>
</reference>
<sequence length="251" mass="28034">MLTVERQEKILDLIKEKHIVKLNELVEATGASESTIRRDLTELEDAKKLKRIHGGATLFQKKRIEPTVAEKSAKNSHEKRQIAQFASTFVEKGDCIFLDAGTTTVEMIPFLKEKQVVVVTNGLSNVVELVEAGIETHVVGGQVKPGTKAFIGRSAIETLETFRFDLAFLGTNGITFDDGCTTPDPQEAFVKAYAKRRSRQSYVLADHTKYGELSFAKFAEIDEVTLITSSFLEQHILDKYREITDIKVVAI</sequence>
<dbReference type="RefSeq" id="WP_251609866.1">
    <property type="nucleotide sequence ID" value="NZ_JAMQJY010000002.1"/>
</dbReference>
<dbReference type="InterPro" id="IPR018356">
    <property type="entry name" value="Tscrpt_reg_HTH_DeoR_CS"/>
</dbReference>
<dbReference type="Proteomes" id="UP001203665">
    <property type="component" value="Unassembled WGS sequence"/>
</dbReference>
<dbReference type="InterPro" id="IPR001034">
    <property type="entry name" value="DeoR_HTH"/>
</dbReference>
<protein>
    <submittedName>
        <fullName evidence="5">DeoR/GlpR family DNA-binding transcription regulator</fullName>
    </submittedName>
</protein>
<feature type="domain" description="HTH deoR-type" evidence="4">
    <location>
        <begin position="3"/>
        <end position="58"/>
    </location>
</feature>
<proteinExistence type="predicted"/>
<comment type="caution">
    <text evidence="5">The sequence shown here is derived from an EMBL/GenBank/DDBJ whole genome shotgun (WGS) entry which is preliminary data.</text>
</comment>
<dbReference type="Pfam" id="PF08220">
    <property type="entry name" value="HTH_DeoR"/>
    <property type="match status" value="1"/>
</dbReference>
<dbReference type="SUPFAM" id="SSF100950">
    <property type="entry name" value="NagB/RpiA/CoA transferase-like"/>
    <property type="match status" value="1"/>
</dbReference>
<dbReference type="SMART" id="SM00420">
    <property type="entry name" value="HTH_DEOR"/>
    <property type="match status" value="1"/>
</dbReference>
<name>A0ABT0XLL3_9BACI</name>
<dbReference type="Gene3D" id="1.10.10.10">
    <property type="entry name" value="Winged helix-like DNA-binding domain superfamily/Winged helix DNA-binding domain"/>
    <property type="match status" value="1"/>
</dbReference>
<dbReference type="PROSITE" id="PS51000">
    <property type="entry name" value="HTH_DEOR_2"/>
    <property type="match status" value="1"/>
</dbReference>
<accession>A0ABT0XLL3</accession>
<dbReference type="PANTHER" id="PTHR30363">
    <property type="entry name" value="HTH-TYPE TRANSCRIPTIONAL REGULATOR SRLR-RELATED"/>
    <property type="match status" value="1"/>
</dbReference>
<evidence type="ECO:0000256" key="2">
    <source>
        <dbReference type="ARBA" id="ARBA00023125"/>
    </source>
</evidence>
<evidence type="ECO:0000256" key="1">
    <source>
        <dbReference type="ARBA" id="ARBA00023015"/>
    </source>
</evidence>
<evidence type="ECO:0000259" key="4">
    <source>
        <dbReference type="PROSITE" id="PS51000"/>
    </source>
</evidence>
<dbReference type="InterPro" id="IPR037171">
    <property type="entry name" value="NagB/RpiA_transferase-like"/>
</dbReference>
<dbReference type="PANTHER" id="PTHR30363:SF56">
    <property type="entry name" value="TRANSCRIPTIONAL REGULATOR, DEOR FAMILY"/>
    <property type="match status" value="1"/>
</dbReference>
<keyword evidence="2 5" id="KW-0238">DNA-binding</keyword>
<evidence type="ECO:0000313" key="5">
    <source>
        <dbReference type="EMBL" id="MCM2676806.1"/>
    </source>
</evidence>
<dbReference type="InterPro" id="IPR036390">
    <property type="entry name" value="WH_DNA-bd_sf"/>
</dbReference>
<dbReference type="Pfam" id="PF00455">
    <property type="entry name" value="DeoRC"/>
    <property type="match status" value="1"/>
</dbReference>
<dbReference type="EMBL" id="JAMQJY010000002">
    <property type="protein sequence ID" value="MCM2676806.1"/>
    <property type="molecule type" value="Genomic_DNA"/>
</dbReference>
<evidence type="ECO:0000256" key="3">
    <source>
        <dbReference type="ARBA" id="ARBA00023163"/>
    </source>
</evidence>
<gene>
    <name evidence="5" type="ORF">NDM98_16045</name>
</gene>
<dbReference type="GO" id="GO:0003677">
    <property type="term" value="F:DNA binding"/>
    <property type="evidence" value="ECO:0007669"/>
    <property type="project" value="UniProtKB-KW"/>
</dbReference>